<evidence type="ECO:0000256" key="1">
    <source>
        <dbReference type="SAM" id="MobiDB-lite"/>
    </source>
</evidence>
<organism evidence="2 3">
    <name type="scientific">Paraburkholderia rhynchosiae</name>
    <dbReference type="NCBI Taxonomy" id="487049"/>
    <lineage>
        <taxon>Bacteria</taxon>
        <taxon>Pseudomonadati</taxon>
        <taxon>Pseudomonadota</taxon>
        <taxon>Betaproteobacteria</taxon>
        <taxon>Burkholderiales</taxon>
        <taxon>Burkholderiaceae</taxon>
        <taxon>Paraburkholderia</taxon>
    </lineage>
</organism>
<sequence length="69" mass="6809">MFRMTGQGLRRGCGVRGVTRRASEPSGRVGGAALGTAQRRSRCLSAYTFGVALCGSAGVAGSGVCSGGA</sequence>
<gene>
    <name evidence="2" type="ORF">LMG27174_04125</name>
</gene>
<dbReference type="AlphaFoldDB" id="A0A6J5BKF0"/>
<evidence type="ECO:0000313" key="3">
    <source>
        <dbReference type="Proteomes" id="UP000494205"/>
    </source>
</evidence>
<evidence type="ECO:0000313" key="2">
    <source>
        <dbReference type="EMBL" id="CAB3709142.1"/>
    </source>
</evidence>
<reference evidence="2 3" key="1">
    <citation type="submission" date="2020-04" db="EMBL/GenBank/DDBJ databases">
        <authorList>
            <person name="De Canck E."/>
        </authorList>
    </citation>
    <scope>NUCLEOTIDE SEQUENCE [LARGE SCALE GENOMIC DNA]</scope>
    <source>
        <strain evidence="2 3">LMG 27174</strain>
    </source>
</reference>
<accession>A0A6J5BKF0</accession>
<proteinExistence type="predicted"/>
<dbReference type="EMBL" id="CADIJZ010000015">
    <property type="protein sequence ID" value="CAB3709142.1"/>
    <property type="molecule type" value="Genomic_DNA"/>
</dbReference>
<dbReference type="Proteomes" id="UP000494205">
    <property type="component" value="Unassembled WGS sequence"/>
</dbReference>
<name>A0A6J5BKF0_9BURK</name>
<protein>
    <submittedName>
        <fullName evidence="2">Uncharacterized protein</fullName>
    </submittedName>
</protein>
<feature type="region of interest" description="Disordered" evidence="1">
    <location>
        <begin position="1"/>
        <end position="31"/>
    </location>
</feature>